<proteinExistence type="predicted"/>
<dbReference type="EMBL" id="NOXV01000290">
    <property type="protein sequence ID" value="OYQ34732.1"/>
    <property type="molecule type" value="Genomic_DNA"/>
</dbReference>
<dbReference type="RefSeq" id="WP_094415668.1">
    <property type="nucleotide sequence ID" value="NZ_NOXV01000290.1"/>
</dbReference>
<name>A0A255YZT9_9FLAO</name>
<dbReference type="PROSITE" id="PS51257">
    <property type="entry name" value="PROKAR_LIPOPROTEIN"/>
    <property type="match status" value="1"/>
</dbReference>
<evidence type="ECO:0000313" key="2">
    <source>
        <dbReference type="Proteomes" id="UP000216605"/>
    </source>
</evidence>
<comment type="caution">
    <text evidence="1">The sequence shown here is derived from an EMBL/GenBank/DDBJ whole genome shotgun (WGS) entry which is preliminary data.</text>
</comment>
<dbReference type="AlphaFoldDB" id="A0A255YZT9"/>
<keyword evidence="2" id="KW-1185">Reference proteome</keyword>
<organism evidence="1 2">
    <name type="scientific">Flavobacterium cyanobacteriorum</name>
    <dbReference type="NCBI Taxonomy" id="2022802"/>
    <lineage>
        <taxon>Bacteria</taxon>
        <taxon>Pseudomonadati</taxon>
        <taxon>Bacteroidota</taxon>
        <taxon>Flavobacteriia</taxon>
        <taxon>Flavobacteriales</taxon>
        <taxon>Flavobacteriaceae</taxon>
        <taxon>Flavobacterium</taxon>
    </lineage>
</organism>
<dbReference type="Proteomes" id="UP000216605">
    <property type="component" value="Unassembled WGS sequence"/>
</dbReference>
<protein>
    <submittedName>
        <fullName evidence="1">Uncharacterized protein</fullName>
    </submittedName>
</protein>
<accession>A0A255YZT9</accession>
<reference evidence="1 2" key="1">
    <citation type="submission" date="2017-07" db="EMBL/GenBank/DDBJ databases">
        <title>Flavobacterium cyanobacteriorum sp. nov., isolated from cyanobacterial aggregates in a eutrophic lake.</title>
        <authorList>
            <person name="Cai H."/>
        </authorList>
    </citation>
    <scope>NUCLEOTIDE SEQUENCE [LARGE SCALE GENOMIC DNA]</scope>
    <source>
        <strain evidence="1 2">TH021</strain>
    </source>
</reference>
<gene>
    <name evidence="1" type="ORF">CHU92_11400</name>
</gene>
<evidence type="ECO:0000313" key="1">
    <source>
        <dbReference type="EMBL" id="OYQ34732.1"/>
    </source>
</evidence>
<sequence>MKPNIVCTILIAATLFSGCQEDKNVKQSVKATDIILEPAVIVKDTLGIAKDTFTGGDYQFAESVEQFRDRFNTYMAKSGWDSRLKPGTVTKGKYSICTMPVTESISIEAKLNKEGAVIKIVLVGIHDYITYNTPQLMQVMKGMIASGPVHRYITIDDIDVILFQIGIMSDEKIFPKGIWRQDGVQYEVHVEKGRLLFGINCY</sequence>
<dbReference type="OrthoDB" id="9846369at2"/>